<dbReference type="KEGG" id="ptaw:DW352_03260"/>
<protein>
    <submittedName>
        <fullName evidence="1">Uncharacterized protein</fullName>
    </submittedName>
</protein>
<accession>A0A345ZRS5</accession>
<dbReference type="EMBL" id="CP031417">
    <property type="protein sequence ID" value="AXK79622.1"/>
    <property type="molecule type" value="Genomic_DNA"/>
</dbReference>
<proteinExistence type="predicted"/>
<evidence type="ECO:0000313" key="2">
    <source>
        <dbReference type="Proteomes" id="UP000254889"/>
    </source>
</evidence>
<organism evidence="1 2">
    <name type="scientific">Pseudolabrys taiwanensis</name>
    <dbReference type="NCBI Taxonomy" id="331696"/>
    <lineage>
        <taxon>Bacteria</taxon>
        <taxon>Pseudomonadati</taxon>
        <taxon>Pseudomonadota</taxon>
        <taxon>Alphaproteobacteria</taxon>
        <taxon>Hyphomicrobiales</taxon>
        <taxon>Xanthobacteraceae</taxon>
        <taxon>Pseudolabrys</taxon>
    </lineage>
</organism>
<gene>
    <name evidence="1" type="ORF">DW352_03260</name>
</gene>
<name>A0A345ZRS5_9HYPH</name>
<reference evidence="1 2" key="1">
    <citation type="submission" date="2018-07" db="EMBL/GenBank/DDBJ databases">
        <authorList>
            <person name="Quirk P.G."/>
            <person name="Krulwich T.A."/>
        </authorList>
    </citation>
    <scope>NUCLEOTIDE SEQUENCE [LARGE SCALE GENOMIC DNA]</scope>
    <source>
        <strain evidence="1 2">CC-BB4</strain>
    </source>
</reference>
<keyword evidence="2" id="KW-1185">Reference proteome</keyword>
<dbReference type="OrthoDB" id="7054911at2"/>
<sequence>MSGERRIVYFLGAGASLGAGAVAKIQGGGAVAIPTQVTFWEIFLRFVKKTKNRQDIENFLFRYFLNYQKTPNRTKALARRKQLSPIDVEEVFTFLSERNNAPGVSPQLRSRTTKIWDALIEEIGQVFGRFPANKRTRSVYQRFKRQHLRSRDTIVSFNYDVVFEGSLPNSTKWYYEGIENDHESQSLRILKPHGSINWEEIEKEIVCRRKPSQYPEHPTVIAPTHLKFVGVGEPGDDGVRTGIGYLNQAAQIPDVWAAMEREMREAKAWVFIGYSFPSSDLYFASILRSTLATRRVDPYIVIVNPDSMAIRHRIQGRFSVSDDRIRTFPDLQTFNQIQRSQMLRMFQ</sequence>
<evidence type="ECO:0000313" key="1">
    <source>
        <dbReference type="EMBL" id="AXK79622.1"/>
    </source>
</evidence>
<dbReference type="AlphaFoldDB" id="A0A345ZRS5"/>
<dbReference type="Proteomes" id="UP000254889">
    <property type="component" value="Chromosome"/>
</dbReference>
<dbReference type="Pfam" id="PF13289">
    <property type="entry name" value="SIR2_2"/>
    <property type="match status" value="1"/>
</dbReference>
<dbReference type="RefSeq" id="WP_115688495.1">
    <property type="nucleotide sequence ID" value="NZ_CP031417.1"/>
</dbReference>